<dbReference type="Pfam" id="PF12811">
    <property type="entry name" value="BaxI_1"/>
    <property type="match status" value="1"/>
</dbReference>
<name>I8AKT3_9BACL</name>
<dbReference type="OrthoDB" id="116480at2"/>
<dbReference type="EMBL" id="AKKV01000022">
    <property type="protein sequence ID" value="EIT86189.1"/>
    <property type="molecule type" value="Genomic_DNA"/>
</dbReference>
<feature type="transmembrane region" description="Helical" evidence="1">
    <location>
        <begin position="116"/>
        <end position="134"/>
    </location>
</feature>
<dbReference type="PATRIC" id="fig|1196324.3.peg.1287"/>
<feature type="transmembrane region" description="Helical" evidence="1">
    <location>
        <begin position="61"/>
        <end position="79"/>
    </location>
</feature>
<evidence type="ECO:0000313" key="2">
    <source>
        <dbReference type="EMBL" id="EIT86189.1"/>
    </source>
</evidence>
<feature type="transmembrane region" description="Helical" evidence="1">
    <location>
        <begin position="146"/>
        <end position="166"/>
    </location>
</feature>
<dbReference type="InterPro" id="IPR010539">
    <property type="entry name" value="BaxI_1-like"/>
</dbReference>
<dbReference type="eggNOG" id="COG4760">
    <property type="taxonomic scope" value="Bacteria"/>
</dbReference>
<evidence type="ECO:0000313" key="3">
    <source>
        <dbReference type="Proteomes" id="UP000004080"/>
    </source>
</evidence>
<keyword evidence="1" id="KW-0472">Membrane</keyword>
<comment type="caution">
    <text evidence="2">The sequence shown here is derived from an EMBL/GenBank/DDBJ whole genome shotgun (WGS) entry which is preliminary data.</text>
</comment>
<protein>
    <recommendedName>
        <fullName evidence="4">Bax inhibitor-1/YccA family protein</fullName>
    </recommendedName>
</protein>
<dbReference type="PIRSF" id="PIRSF009160">
    <property type="entry name" value="UCP009160"/>
    <property type="match status" value="1"/>
</dbReference>
<feature type="transmembrane region" description="Helical" evidence="1">
    <location>
        <begin position="217"/>
        <end position="237"/>
    </location>
</feature>
<proteinExistence type="predicted"/>
<dbReference type="PANTHER" id="PTHR41282:SF1">
    <property type="entry name" value="CONSERVED TRANSMEMBRANE PROTEIN-RELATED"/>
    <property type="match status" value="1"/>
</dbReference>
<feature type="transmembrane region" description="Helical" evidence="1">
    <location>
        <begin position="31"/>
        <end position="49"/>
    </location>
</feature>
<evidence type="ECO:0000256" key="1">
    <source>
        <dbReference type="SAM" id="Phobius"/>
    </source>
</evidence>
<gene>
    <name evidence="2" type="ORF">A374_06306</name>
</gene>
<evidence type="ECO:0008006" key="4">
    <source>
        <dbReference type="Google" id="ProtNLM"/>
    </source>
</evidence>
<dbReference type="RefSeq" id="WP_007201358.1">
    <property type="nucleotide sequence ID" value="NZ_AKKV01000022.1"/>
</dbReference>
<feature type="transmembrane region" description="Helical" evidence="1">
    <location>
        <begin position="85"/>
        <end position="104"/>
    </location>
</feature>
<dbReference type="Proteomes" id="UP000004080">
    <property type="component" value="Unassembled WGS sequence"/>
</dbReference>
<keyword evidence="3" id="KW-1185">Reference proteome</keyword>
<reference evidence="2 3" key="1">
    <citation type="journal article" date="2012" name="J. Bacteriol.">
        <title>Genome of Bacillus macauensis ZFHKF-1, a Long-Chain-Forming Bacterium.</title>
        <authorList>
            <person name="Cai L."/>
            <person name="Zhang T."/>
        </authorList>
    </citation>
    <scope>NUCLEOTIDE SEQUENCE [LARGE SCALE GENOMIC DNA]</scope>
    <source>
        <strain evidence="2 3">ZFHKF-1</strain>
    </source>
</reference>
<sequence length="243" mass="26878">MRSSNPSLREKTFRQLRGLGGDAPMTISGTINKTLILLVFLAATALYTWYQAYQGIDVSSLIIAGAIGAFITAFILTFAPQASPYLGPLYAMLEGLALGGISAYYSMQYSGITTQALLLTFSILLAMLLVYRLGWIKVTAKFRSGVIAASFGVLLVYLFDFVLRLFSMNVPFLHETGWIGIGISLIIIGIAALNLILDFNFIESGAHQQAPKYMEWYAGFSLILTLVWLYLEILRFLSKLNRN</sequence>
<keyword evidence="1" id="KW-0812">Transmembrane</keyword>
<dbReference type="AlphaFoldDB" id="I8AKT3"/>
<dbReference type="PANTHER" id="PTHR41282">
    <property type="entry name" value="CONSERVED TRANSMEMBRANE PROTEIN-RELATED"/>
    <property type="match status" value="1"/>
</dbReference>
<organism evidence="2 3">
    <name type="scientific">Fictibacillus macauensis ZFHKF-1</name>
    <dbReference type="NCBI Taxonomy" id="1196324"/>
    <lineage>
        <taxon>Bacteria</taxon>
        <taxon>Bacillati</taxon>
        <taxon>Bacillota</taxon>
        <taxon>Bacilli</taxon>
        <taxon>Bacillales</taxon>
        <taxon>Fictibacillaceae</taxon>
        <taxon>Fictibacillus</taxon>
    </lineage>
</organism>
<feature type="transmembrane region" description="Helical" evidence="1">
    <location>
        <begin position="178"/>
        <end position="197"/>
    </location>
</feature>
<accession>I8AKT3</accession>
<keyword evidence="1" id="KW-1133">Transmembrane helix</keyword>